<dbReference type="AlphaFoldDB" id="A0A0K1PLJ9"/>
<accession>A0A0K1PLJ9</accession>
<dbReference type="Gene3D" id="2.120.10.30">
    <property type="entry name" value="TolB, C-terminal domain"/>
    <property type="match status" value="1"/>
</dbReference>
<dbReference type="PATRIC" id="fig|1391654.3.peg.1083"/>
<dbReference type="SUPFAM" id="SSF63825">
    <property type="entry name" value="YWTD domain"/>
    <property type="match status" value="1"/>
</dbReference>
<dbReference type="Proteomes" id="UP000064967">
    <property type="component" value="Chromosome"/>
</dbReference>
<evidence type="ECO:0000313" key="1">
    <source>
        <dbReference type="EMBL" id="AKU94400.1"/>
    </source>
</evidence>
<proteinExistence type="predicted"/>
<reference evidence="1 2" key="1">
    <citation type="submission" date="2015-08" db="EMBL/GenBank/DDBJ databases">
        <authorList>
            <person name="Babu N.S."/>
            <person name="Beckwith C.J."/>
            <person name="Beseler K.G."/>
            <person name="Brison A."/>
            <person name="Carone J.V."/>
            <person name="Caskin T.P."/>
            <person name="Diamond M."/>
            <person name="Durham M.E."/>
            <person name="Foxe J.M."/>
            <person name="Go M."/>
            <person name="Henderson B.A."/>
            <person name="Jones I.B."/>
            <person name="McGettigan J.A."/>
            <person name="Micheletti S.J."/>
            <person name="Nasrallah M.E."/>
            <person name="Ortiz D."/>
            <person name="Piller C.R."/>
            <person name="Privatt S.R."/>
            <person name="Schneider S.L."/>
            <person name="Sharp S."/>
            <person name="Smith T.C."/>
            <person name="Stanton J.D."/>
            <person name="Ullery H.E."/>
            <person name="Wilson R.J."/>
            <person name="Serrano M.G."/>
            <person name="Buck G."/>
            <person name="Lee V."/>
            <person name="Wang Y."/>
            <person name="Carvalho R."/>
            <person name="Voegtly L."/>
            <person name="Shi R."/>
            <person name="Duckworth R."/>
            <person name="Johnson A."/>
            <person name="Loviza R."/>
            <person name="Walstead R."/>
            <person name="Shah Z."/>
            <person name="Kiflezghi M."/>
            <person name="Wade K."/>
            <person name="Ball S.L."/>
            <person name="Bradley K.W."/>
            <person name="Asai D.J."/>
            <person name="Bowman C.A."/>
            <person name="Russell D.A."/>
            <person name="Pope W.H."/>
            <person name="Jacobs-Sera D."/>
            <person name="Hendrix R.W."/>
            <person name="Hatfull G.F."/>
        </authorList>
    </citation>
    <scope>NUCLEOTIDE SEQUENCE [LARGE SCALE GENOMIC DNA]</scope>
    <source>
        <strain evidence="1 2">DSM 27648</strain>
    </source>
</reference>
<organism evidence="1 2">
    <name type="scientific">Labilithrix luteola</name>
    <dbReference type="NCBI Taxonomy" id="1391654"/>
    <lineage>
        <taxon>Bacteria</taxon>
        <taxon>Pseudomonadati</taxon>
        <taxon>Myxococcota</taxon>
        <taxon>Polyangia</taxon>
        <taxon>Polyangiales</taxon>
        <taxon>Labilitrichaceae</taxon>
        <taxon>Labilithrix</taxon>
    </lineage>
</organism>
<dbReference type="KEGG" id="llu:AKJ09_01064"/>
<protein>
    <submittedName>
        <fullName evidence="1">Uncharacterized protein</fullName>
    </submittedName>
</protein>
<name>A0A0K1PLJ9_9BACT</name>
<dbReference type="EMBL" id="CP012333">
    <property type="protein sequence ID" value="AKU94400.1"/>
    <property type="molecule type" value="Genomic_DNA"/>
</dbReference>
<evidence type="ECO:0000313" key="2">
    <source>
        <dbReference type="Proteomes" id="UP000064967"/>
    </source>
</evidence>
<keyword evidence="2" id="KW-1185">Reference proteome</keyword>
<dbReference type="InterPro" id="IPR011042">
    <property type="entry name" value="6-blade_b-propeller_TolB-like"/>
</dbReference>
<sequence>MHFDGTKLVIPGGSAATISIIDTAPSVDAGSDGAIPQHGIQYSLPSESGIQMVSSITGDDRYYYFTAEMDNKIGRIDKTLDPSSLVILSAEADRPRGIVAHDGVLYWIDAAYGSPSRKGSVRRMNVDGTDARVLVGGLTSPSALLLFENRLYYSADYRAPSSVDLDGGTPTTFAELADILTDVPHDYTWGLRGSFTVGAGAIYYVKTGGIYGVPVPKAGSIARRFATAAPYFVLSDDERVYWNENNRIAFAPRH</sequence>
<gene>
    <name evidence="1" type="ORF">AKJ09_01064</name>
</gene>